<dbReference type="SMART" id="SM00065">
    <property type="entry name" value="GAF"/>
    <property type="match status" value="1"/>
</dbReference>
<evidence type="ECO:0000256" key="7">
    <source>
        <dbReference type="ARBA" id="ARBA00022840"/>
    </source>
</evidence>
<evidence type="ECO:0000313" key="11">
    <source>
        <dbReference type="Proteomes" id="UP000752012"/>
    </source>
</evidence>
<dbReference type="GO" id="GO:0000155">
    <property type="term" value="F:phosphorelay sensor kinase activity"/>
    <property type="evidence" value="ECO:0007669"/>
    <property type="project" value="InterPro"/>
</dbReference>
<dbReference type="CDD" id="cd00082">
    <property type="entry name" value="HisKA"/>
    <property type="match status" value="1"/>
</dbReference>
<dbReference type="Proteomes" id="UP000752012">
    <property type="component" value="Unassembled WGS sequence"/>
</dbReference>
<keyword evidence="5" id="KW-0547">Nucleotide-binding</keyword>
<dbReference type="InterPro" id="IPR003018">
    <property type="entry name" value="GAF"/>
</dbReference>
<dbReference type="Gene3D" id="3.30.450.20">
    <property type="entry name" value="PAS domain"/>
    <property type="match status" value="1"/>
</dbReference>
<dbReference type="InterPro" id="IPR003661">
    <property type="entry name" value="HisK_dim/P_dom"/>
</dbReference>
<dbReference type="Pfam" id="PF13185">
    <property type="entry name" value="GAF_2"/>
    <property type="match status" value="1"/>
</dbReference>
<keyword evidence="6" id="KW-0418">Kinase</keyword>
<dbReference type="SMART" id="SM00388">
    <property type="entry name" value="HisKA"/>
    <property type="match status" value="1"/>
</dbReference>
<dbReference type="InterPro" id="IPR036890">
    <property type="entry name" value="HATPase_C_sf"/>
</dbReference>
<evidence type="ECO:0000313" key="10">
    <source>
        <dbReference type="EMBL" id="NJP36176.1"/>
    </source>
</evidence>
<dbReference type="PRINTS" id="PR00344">
    <property type="entry name" value="BCTRLSENSOR"/>
</dbReference>
<gene>
    <name evidence="10" type="ORF">HCN83_01095</name>
</gene>
<dbReference type="SUPFAM" id="SSF47384">
    <property type="entry name" value="Homodimeric domain of signal transducing histidine kinase"/>
    <property type="match status" value="1"/>
</dbReference>
<keyword evidence="4" id="KW-0808">Transferase</keyword>
<dbReference type="PANTHER" id="PTHR43065">
    <property type="entry name" value="SENSOR HISTIDINE KINASE"/>
    <property type="match status" value="1"/>
</dbReference>
<dbReference type="RefSeq" id="WP_168004449.1">
    <property type="nucleotide sequence ID" value="NZ_JAATHJ010000001.1"/>
</dbReference>
<evidence type="ECO:0000256" key="3">
    <source>
        <dbReference type="ARBA" id="ARBA00022553"/>
    </source>
</evidence>
<evidence type="ECO:0000256" key="2">
    <source>
        <dbReference type="ARBA" id="ARBA00012438"/>
    </source>
</evidence>
<sequence>MQNKQALIDSLTGVNSSKNNYYSELKQTVSALENKNTKLSMINNVTKGFHVAMPMEEMLEMVLQSLDQLYPVARISLSLLYDDSLQLTQVYPPDTEVFPVGTTFTKGASVYWEAVHARTPVHMLVADMPSKYAEKRAFEALDLIFTVSLPLYSRGTTLGVLNIAGKEAVESETLDLPFLQQLADQLAVHIENSRLYTQVLKGKQEWEASFSAVQDMLIITDQEGFVTRTNPAAADMLLQSVPDKKPVHITQLFSHVRVETRLAQRLDERLTIQERVCDVSSAPVPHAENGVSGIVFSIKDRTEQLQLEAQLIQSGKMAAMGEMAAGVAHELNSPLTAVIGNSQLLLRDTQTESPEHQLLTDIKNCGDRCRNIVRNLLTFARQDEYTMTSTSLNHAVQQALSLLYYQIERSQIHIETDFAPSLPDFHGNSQEIEQIIINLLMNARDALEESTVSEKRLTLRTFEKNDELHVTVTDNAGGIPPDRIESIFFPFFTTKEVSKGTGLGLSVSLGIAKEHGGTLRVVQSSAEGSTFQLTLPAEREEHHD</sequence>
<dbReference type="EC" id="2.7.13.3" evidence="2"/>
<keyword evidence="11" id="KW-1185">Reference proteome</keyword>
<dbReference type="InterPro" id="IPR029016">
    <property type="entry name" value="GAF-like_dom_sf"/>
</dbReference>
<proteinExistence type="predicted"/>
<keyword evidence="3" id="KW-0597">Phosphoprotein</keyword>
<dbReference type="PROSITE" id="PS50109">
    <property type="entry name" value="HIS_KIN"/>
    <property type="match status" value="1"/>
</dbReference>
<dbReference type="InterPro" id="IPR003594">
    <property type="entry name" value="HATPase_dom"/>
</dbReference>
<feature type="domain" description="Histidine kinase" evidence="9">
    <location>
        <begin position="326"/>
        <end position="539"/>
    </location>
</feature>
<dbReference type="InterPro" id="IPR005467">
    <property type="entry name" value="His_kinase_dom"/>
</dbReference>
<comment type="caution">
    <text evidence="10">The sequence shown here is derived from an EMBL/GenBank/DDBJ whole genome shotgun (WGS) entry which is preliminary data.</text>
</comment>
<dbReference type="InterPro" id="IPR035965">
    <property type="entry name" value="PAS-like_dom_sf"/>
</dbReference>
<dbReference type="Gene3D" id="3.30.450.40">
    <property type="match status" value="1"/>
</dbReference>
<evidence type="ECO:0000256" key="1">
    <source>
        <dbReference type="ARBA" id="ARBA00000085"/>
    </source>
</evidence>
<evidence type="ECO:0000256" key="5">
    <source>
        <dbReference type="ARBA" id="ARBA00022741"/>
    </source>
</evidence>
<dbReference type="Pfam" id="PF02518">
    <property type="entry name" value="HATPase_c"/>
    <property type="match status" value="1"/>
</dbReference>
<accession>A0A969PL30</accession>
<dbReference type="SUPFAM" id="SSF55781">
    <property type="entry name" value="GAF domain-like"/>
    <property type="match status" value="1"/>
</dbReference>
<evidence type="ECO:0000256" key="4">
    <source>
        <dbReference type="ARBA" id="ARBA00022679"/>
    </source>
</evidence>
<dbReference type="PANTHER" id="PTHR43065:SF42">
    <property type="entry name" value="TWO-COMPONENT SENSOR PPRA"/>
    <property type="match status" value="1"/>
</dbReference>
<reference evidence="10 11" key="1">
    <citation type="submission" date="2020-03" db="EMBL/GenBank/DDBJ databases">
        <title>Assessment of the enzymatic potential of alkaline-tolerant lipase obtained from Bacillus luteus H11 (technogenic soil) for the bioremediation of saline soils contaminated with petroleum substances.</title>
        <authorList>
            <person name="Kalwasinska A."/>
        </authorList>
    </citation>
    <scope>NUCLEOTIDE SEQUENCE [LARGE SCALE GENOMIC DNA]</scope>
    <source>
        <strain evidence="10 11">H11</strain>
    </source>
</reference>
<dbReference type="Gene3D" id="3.30.565.10">
    <property type="entry name" value="Histidine kinase-like ATPase, C-terminal domain"/>
    <property type="match status" value="1"/>
</dbReference>
<dbReference type="SUPFAM" id="SSF55785">
    <property type="entry name" value="PYP-like sensor domain (PAS domain)"/>
    <property type="match status" value="1"/>
</dbReference>
<dbReference type="InterPro" id="IPR036097">
    <property type="entry name" value="HisK_dim/P_sf"/>
</dbReference>
<keyword evidence="8" id="KW-0902">Two-component regulatory system</keyword>
<protein>
    <recommendedName>
        <fullName evidence="2">histidine kinase</fullName>
        <ecNumber evidence="2">2.7.13.3</ecNumber>
    </recommendedName>
</protein>
<dbReference type="EMBL" id="JAATHJ010000001">
    <property type="protein sequence ID" value="NJP36176.1"/>
    <property type="molecule type" value="Genomic_DNA"/>
</dbReference>
<keyword evidence="7" id="KW-0067">ATP-binding</keyword>
<dbReference type="GO" id="GO:0005524">
    <property type="term" value="F:ATP binding"/>
    <property type="evidence" value="ECO:0007669"/>
    <property type="project" value="UniProtKB-KW"/>
</dbReference>
<organism evidence="10 11">
    <name type="scientific">Alkalicoccus luteus</name>
    <dbReference type="NCBI Taxonomy" id="1237094"/>
    <lineage>
        <taxon>Bacteria</taxon>
        <taxon>Bacillati</taxon>
        <taxon>Bacillota</taxon>
        <taxon>Bacilli</taxon>
        <taxon>Bacillales</taxon>
        <taxon>Bacillaceae</taxon>
        <taxon>Alkalicoccus</taxon>
    </lineage>
</organism>
<comment type="catalytic activity">
    <reaction evidence="1">
        <text>ATP + protein L-histidine = ADP + protein N-phospho-L-histidine.</text>
        <dbReference type="EC" id="2.7.13.3"/>
    </reaction>
</comment>
<evidence type="ECO:0000256" key="8">
    <source>
        <dbReference type="ARBA" id="ARBA00023012"/>
    </source>
</evidence>
<name>A0A969PL30_9BACI</name>
<dbReference type="AlphaFoldDB" id="A0A969PL30"/>
<dbReference type="Pfam" id="PF00512">
    <property type="entry name" value="HisKA"/>
    <property type="match status" value="1"/>
</dbReference>
<dbReference type="SUPFAM" id="SSF55874">
    <property type="entry name" value="ATPase domain of HSP90 chaperone/DNA topoisomerase II/histidine kinase"/>
    <property type="match status" value="1"/>
</dbReference>
<evidence type="ECO:0000256" key="6">
    <source>
        <dbReference type="ARBA" id="ARBA00022777"/>
    </source>
</evidence>
<evidence type="ECO:0000259" key="9">
    <source>
        <dbReference type="PROSITE" id="PS50109"/>
    </source>
</evidence>
<dbReference type="Gene3D" id="1.10.287.130">
    <property type="match status" value="1"/>
</dbReference>
<dbReference type="SMART" id="SM00387">
    <property type="entry name" value="HATPase_c"/>
    <property type="match status" value="1"/>
</dbReference>
<dbReference type="InterPro" id="IPR004358">
    <property type="entry name" value="Sig_transdc_His_kin-like_C"/>
</dbReference>